<organism evidence="2 3">
    <name type="scientific">Scophthalmus maximus</name>
    <name type="common">Turbot</name>
    <name type="synonym">Psetta maxima</name>
    <dbReference type="NCBI Taxonomy" id="52904"/>
    <lineage>
        <taxon>Eukaryota</taxon>
        <taxon>Metazoa</taxon>
        <taxon>Chordata</taxon>
        <taxon>Craniata</taxon>
        <taxon>Vertebrata</taxon>
        <taxon>Euteleostomi</taxon>
        <taxon>Actinopterygii</taxon>
        <taxon>Neopterygii</taxon>
        <taxon>Teleostei</taxon>
        <taxon>Neoteleostei</taxon>
        <taxon>Acanthomorphata</taxon>
        <taxon>Carangaria</taxon>
        <taxon>Pleuronectiformes</taxon>
        <taxon>Pleuronectoidei</taxon>
        <taxon>Scophthalmidae</taxon>
        <taxon>Scophthalmus</taxon>
    </lineage>
</organism>
<protein>
    <submittedName>
        <fullName evidence="2">Uncharacterized protein</fullName>
    </submittedName>
</protein>
<dbReference type="AlphaFoldDB" id="A0A6A4SZ32"/>
<evidence type="ECO:0000256" key="1">
    <source>
        <dbReference type="SAM" id="MobiDB-lite"/>
    </source>
</evidence>
<accession>A0A6A4SZ32</accession>
<reference evidence="2 3" key="1">
    <citation type="submission" date="2019-06" db="EMBL/GenBank/DDBJ databases">
        <title>Draft genomes of female and male turbot (Scophthalmus maximus).</title>
        <authorList>
            <person name="Xu H."/>
            <person name="Xu X.-W."/>
            <person name="Shao C."/>
            <person name="Chen S."/>
        </authorList>
    </citation>
    <scope>NUCLEOTIDE SEQUENCE [LARGE SCALE GENOMIC DNA]</scope>
    <source>
        <strain evidence="2">Ysfricsl-2016a</strain>
        <tissue evidence="2">Blood</tissue>
    </source>
</reference>
<dbReference type="EMBL" id="VEVO01000009">
    <property type="protein sequence ID" value="KAF0038035.1"/>
    <property type="molecule type" value="Genomic_DNA"/>
</dbReference>
<feature type="compositionally biased region" description="Polar residues" evidence="1">
    <location>
        <begin position="129"/>
        <end position="138"/>
    </location>
</feature>
<dbReference type="Proteomes" id="UP000438429">
    <property type="component" value="Unassembled WGS sequence"/>
</dbReference>
<proteinExistence type="predicted"/>
<evidence type="ECO:0000313" key="2">
    <source>
        <dbReference type="EMBL" id="KAF0038035.1"/>
    </source>
</evidence>
<comment type="caution">
    <text evidence="2">The sequence shown here is derived from an EMBL/GenBank/DDBJ whole genome shotgun (WGS) entry which is preliminary data.</text>
</comment>
<feature type="region of interest" description="Disordered" evidence="1">
    <location>
        <begin position="124"/>
        <end position="144"/>
    </location>
</feature>
<feature type="region of interest" description="Disordered" evidence="1">
    <location>
        <begin position="1"/>
        <end position="24"/>
    </location>
</feature>
<feature type="compositionally biased region" description="Low complexity" evidence="1">
    <location>
        <begin position="36"/>
        <end position="45"/>
    </location>
</feature>
<feature type="region of interest" description="Disordered" evidence="1">
    <location>
        <begin position="36"/>
        <end position="104"/>
    </location>
</feature>
<sequence length="144" mass="15452">MESHERPPRVSSAPARVVAEEPGGAPLPAVAEVVAPASESAEPSGIVIDPVSSDPPSCSGSETCKGQKQIIKKAQPEAVKQKVAQDEQNKESDDIMDNSENKSINLDIMNEDFSDDDLVEISQKRKNSEAVQSNTKPQKTVVKE</sequence>
<gene>
    <name evidence="2" type="ORF">F2P81_010909</name>
</gene>
<name>A0A6A4SZ32_SCOMX</name>
<evidence type="ECO:0000313" key="3">
    <source>
        <dbReference type="Proteomes" id="UP000438429"/>
    </source>
</evidence>
<feature type="compositionally biased region" description="Polar residues" evidence="1">
    <location>
        <begin position="54"/>
        <end position="66"/>
    </location>
</feature>
<feature type="compositionally biased region" description="Basic and acidic residues" evidence="1">
    <location>
        <begin position="79"/>
        <end position="93"/>
    </location>
</feature>